<dbReference type="FunFam" id="2.40.30.170:FF:000010">
    <property type="entry name" value="Efflux RND transporter periplasmic adaptor subunit"/>
    <property type="match status" value="1"/>
</dbReference>
<dbReference type="InterPro" id="IPR058624">
    <property type="entry name" value="MdtA-like_HH"/>
</dbReference>
<dbReference type="PANTHER" id="PTHR30469">
    <property type="entry name" value="MULTIDRUG RESISTANCE PROTEIN MDTA"/>
    <property type="match status" value="1"/>
</dbReference>
<dbReference type="Pfam" id="PF25954">
    <property type="entry name" value="Beta-barrel_RND_2"/>
    <property type="match status" value="1"/>
</dbReference>
<dbReference type="Gene3D" id="2.40.50.100">
    <property type="match status" value="1"/>
</dbReference>
<dbReference type="InterPro" id="IPR058792">
    <property type="entry name" value="Beta-barrel_RND_2"/>
</dbReference>
<dbReference type="Gene3D" id="2.40.420.20">
    <property type="match status" value="1"/>
</dbReference>
<keyword evidence="5" id="KW-1185">Reference proteome</keyword>
<sequence>MAKRVILTIVGLMIVISVLAGIKALQIRRMIDNETAFVVPHETVTTAVVRAESWESLLTAVGSLEAVQGVTVAAELPGKVVQVAFDSGTKAEKGELLVRQNTTSERAQLAGAEASVELARLTYNRTADLYKKKTVSKSELDTARANLRQVVAEVDSIRTVIAKKTIRAPFAGRLGIRQVDLGQILSEGDGIVSLQALGPVLVNFLLPQRQVAQITTGTIVRVTADTHPNTVIEGVITAINPEVDAATRNIRVQATVPNPDEMLRPGMYVNVVVVLSVREDVLTIPVTAVLYAPYSDSAFVVESSKNGEKGGTGKVLRQQFVRLGEKRGDYITVLSGLEENEIVVSRGVFKLRNGQAVVVDNTLSPDFNLEPNLENN</sequence>
<reference evidence="4 5" key="1">
    <citation type="submission" date="2018-11" db="EMBL/GenBank/DDBJ databases">
        <title>Photobacterium sp. BEI247 sp. nov., a marine bacterium isolated from Yongle Blue Hole in the South China Sea.</title>
        <authorList>
            <person name="Wang X."/>
        </authorList>
    </citation>
    <scope>NUCLEOTIDE SEQUENCE [LARGE SCALE GENOMIC DNA]</scope>
    <source>
        <strain evidence="5">BEI247</strain>
    </source>
</reference>
<evidence type="ECO:0000313" key="5">
    <source>
        <dbReference type="Proteomes" id="UP000287563"/>
    </source>
</evidence>
<dbReference type="GO" id="GO:1990281">
    <property type="term" value="C:efflux pump complex"/>
    <property type="evidence" value="ECO:0007669"/>
    <property type="project" value="TreeGrafter"/>
</dbReference>
<dbReference type="AlphaFoldDB" id="A0A3S3SY66"/>
<dbReference type="Gene3D" id="2.40.30.170">
    <property type="match status" value="1"/>
</dbReference>
<organism evidence="4 5">
    <name type="scientific">Photobacterium chitinilyticum</name>
    <dbReference type="NCBI Taxonomy" id="2485123"/>
    <lineage>
        <taxon>Bacteria</taxon>
        <taxon>Pseudomonadati</taxon>
        <taxon>Pseudomonadota</taxon>
        <taxon>Gammaproteobacteria</taxon>
        <taxon>Vibrionales</taxon>
        <taxon>Vibrionaceae</taxon>
        <taxon>Photobacterium</taxon>
    </lineage>
</organism>
<dbReference type="OrthoDB" id="9800613at2"/>
<accession>A0A3S3SY66</accession>
<evidence type="ECO:0000259" key="3">
    <source>
        <dbReference type="Pfam" id="PF25954"/>
    </source>
</evidence>
<proteinExistence type="inferred from homology"/>
<dbReference type="RefSeq" id="WP_128784449.1">
    <property type="nucleotide sequence ID" value="NZ_RJLM01000005.1"/>
</dbReference>
<comment type="caution">
    <text evidence="4">The sequence shown here is derived from an EMBL/GenBank/DDBJ whole genome shotgun (WGS) entry which is preliminary data.</text>
</comment>
<evidence type="ECO:0000259" key="2">
    <source>
        <dbReference type="Pfam" id="PF25876"/>
    </source>
</evidence>
<comment type="similarity">
    <text evidence="1">Belongs to the membrane fusion protein (MFP) (TC 8.A.1) family.</text>
</comment>
<dbReference type="GO" id="GO:0015562">
    <property type="term" value="F:efflux transmembrane transporter activity"/>
    <property type="evidence" value="ECO:0007669"/>
    <property type="project" value="TreeGrafter"/>
</dbReference>
<dbReference type="InterPro" id="IPR006143">
    <property type="entry name" value="RND_pump_MFP"/>
</dbReference>
<name>A0A3S3SY66_9GAMM</name>
<dbReference type="Proteomes" id="UP000287563">
    <property type="component" value="Unassembled WGS sequence"/>
</dbReference>
<evidence type="ECO:0000313" key="4">
    <source>
        <dbReference type="EMBL" id="RWX54824.1"/>
    </source>
</evidence>
<dbReference type="Gene3D" id="1.10.287.470">
    <property type="entry name" value="Helix hairpin bin"/>
    <property type="match status" value="1"/>
</dbReference>
<protein>
    <submittedName>
        <fullName evidence="4">Efflux RND transporter periplasmic adaptor subunit</fullName>
    </submittedName>
</protein>
<dbReference type="SUPFAM" id="SSF111369">
    <property type="entry name" value="HlyD-like secretion proteins"/>
    <property type="match status" value="1"/>
</dbReference>
<feature type="domain" description="Multidrug resistance protein MdtA-like alpha-helical hairpin" evidence="2">
    <location>
        <begin position="103"/>
        <end position="156"/>
    </location>
</feature>
<dbReference type="PANTHER" id="PTHR30469:SF11">
    <property type="entry name" value="BLL4320 PROTEIN"/>
    <property type="match status" value="1"/>
</dbReference>
<evidence type="ECO:0000256" key="1">
    <source>
        <dbReference type="ARBA" id="ARBA00009477"/>
    </source>
</evidence>
<gene>
    <name evidence="4" type="ORF">EDI28_13830</name>
</gene>
<dbReference type="EMBL" id="RJLM01000005">
    <property type="protein sequence ID" value="RWX54824.1"/>
    <property type="molecule type" value="Genomic_DNA"/>
</dbReference>
<dbReference type="Pfam" id="PF25876">
    <property type="entry name" value="HH_MFP_RND"/>
    <property type="match status" value="1"/>
</dbReference>
<dbReference type="NCBIfam" id="TIGR01730">
    <property type="entry name" value="RND_mfp"/>
    <property type="match status" value="1"/>
</dbReference>
<feature type="domain" description="CusB-like beta-barrel" evidence="3">
    <location>
        <begin position="202"/>
        <end position="272"/>
    </location>
</feature>